<dbReference type="RefSeq" id="XP_028996470.1">
    <property type="nucleotide sequence ID" value="XM_029140637.3"/>
</dbReference>
<organism evidence="3 4">
    <name type="scientific">Betta splendens</name>
    <name type="common">Siamese fighting fish</name>
    <dbReference type="NCBI Taxonomy" id="158456"/>
    <lineage>
        <taxon>Eukaryota</taxon>
        <taxon>Metazoa</taxon>
        <taxon>Chordata</taxon>
        <taxon>Craniata</taxon>
        <taxon>Vertebrata</taxon>
        <taxon>Euteleostomi</taxon>
        <taxon>Actinopterygii</taxon>
        <taxon>Neopterygii</taxon>
        <taxon>Teleostei</taxon>
        <taxon>Neoteleostei</taxon>
        <taxon>Acanthomorphata</taxon>
        <taxon>Anabantaria</taxon>
        <taxon>Anabantiformes</taxon>
        <taxon>Anabantoidei</taxon>
        <taxon>Osphronemidae</taxon>
        <taxon>Betta</taxon>
    </lineage>
</organism>
<dbReference type="PANTHER" id="PTHR21292">
    <property type="entry name" value="EXOCYST COMPLEX COMPONENT SEC6-RELATED"/>
    <property type="match status" value="1"/>
</dbReference>
<proteinExistence type="inferred from homology"/>
<protein>
    <submittedName>
        <fullName evidence="4">Tumor necrosis factor alpha-induced protein 2a isoform X6</fullName>
    </submittedName>
</protein>
<name>A0A6P7LQG7_BETSP</name>
<dbReference type="Gene3D" id="1.10.357.70">
    <property type="entry name" value="Exocyst complex component Sec6, C-terminal domain"/>
    <property type="match status" value="1"/>
</dbReference>
<dbReference type="InterPro" id="IPR010326">
    <property type="entry name" value="EXOC3/Sec6"/>
</dbReference>
<dbReference type="Gene3D" id="1.10.357.50">
    <property type="match status" value="1"/>
</dbReference>
<sequence>MSPLLVSNQTSASLDTDTILHNLSLLLTSSQRPALTRPASNASEHFKPKIIQTHVNSQEPGETENPPDAAALDPNPLRIRCGPSCGSDTRLFALCSESETKVREEAGDVQENNEKRRKKEFKLKIHAFFKKNHKQENRVQAADDNLECVEERQQEQEEEELLENISRRLMVQEEQLFSQDTPSEQEQDQLHKDFEALIVQNMVESRLKEAVGHDSGEPSESTWSPVKKEVFRLGKCVKKDLLAVVKVKDCYPPQMDIINLYAGLYHQRFSSRLADLAVSDLGTDDCCYVLLWVNHCYPCEILKHKELDGKVKAACLGSLLLPETLNQLEEQYLTGKQDKVKLWLQTVLKTEEQSWMNGSTPKIVDAFYYSPLAVDVIQIIDGSLSELSHVIRDQSKAQRVTQHLEAFLISYKKRVEEFVKGNHWNVIPVVKAQLACEEQLRDYVTGTGRLSEEQRRQCLHSLSALRDCGYSCFTCPIHAQLKMCCSQLWTPVWLDGSLPVIDALLDFMSQQLTDLADLQPVCRQSLLHIVYESVVLQYVRKMMKARVKIEENAAQQIVEDAQNINDFFSERGCSGSSWLSEMLCSIAEILRLKDPGSVQLEMAFLAQRFPDLSDAHVLALLSLKTGLSSSDVRSIRRSVAENRSTEGSANRGPLFFSKVKVRWINAAINQMGVLTSACQNPK</sequence>
<reference evidence="4" key="1">
    <citation type="submission" date="2025-08" db="UniProtKB">
        <authorList>
            <consortium name="RefSeq"/>
        </authorList>
    </citation>
    <scope>IDENTIFICATION</scope>
</reference>
<dbReference type="PANTHER" id="PTHR21292:SF4">
    <property type="entry name" value="TUMOR NECROSIS FACTOR ALPHA-INDUCED PROTEIN 2"/>
    <property type="match status" value="1"/>
</dbReference>
<evidence type="ECO:0000256" key="2">
    <source>
        <dbReference type="SAM" id="Coils"/>
    </source>
</evidence>
<dbReference type="InterPro" id="IPR042532">
    <property type="entry name" value="EXOC3/Sec6_C"/>
</dbReference>
<evidence type="ECO:0000313" key="4">
    <source>
        <dbReference type="RefSeq" id="XP_028996470.1"/>
    </source>
</evidence>
<dbReference type="Proteomes" id="UP000515150">
    <property type="component" value="Chromosome 24"/>
</dbReference>
<dbReference type="GeneID" id="114849330"/>
<keyword evidence="3" id="KW-1185">Reference proteome</keyword>
<evidence type="ECO:0000313" key="3">
    <source>
        <dbReference type="Proteomes" id="UP000515150"/>
    </source>
</evidence>
<comment type="similarity">
    <text evidence="1">Belongs to the SEC6 family.</text>
</comment>
<dbReference type="GO" id="GO:0006887">
    <property type="term" value="P:exocytosis"/>
    <property type="evidence" value="ECO:0007669"/>
    <property type="project" value="InterPro"/>
</dbReference>
<gene>
    <name evidence="4" type="primary">tnfaip2a</name>
</gene>
<dbReference type="AlphaFoldDB" id="A0A6P7LQG7"/>
<dbReference type="GO" id="GO:0000145">
    <property type="term" value="C:exocyst"/>
    <property type="evidence" value="ECO:0007669"/>
    <property type="project" value="InterPro"/>
</dbReference>
<dbReference type="CTD" id="567159"/>
<dbReference type="Pfam" id="PF06046">
    <property type="entry name" value="Sec6"/>
    <property type="match status" value="1"/>
</dbReference>
<evidence type="ECO:0000256" key="1">
    <source>
        <dbReference type="ARBA" id="ARBA00009447"/>
    </source>
</evidence>
<accession>A0A6P7LQG7</accession>
<feature type="coiled-coil region" evidence="2">
    <location>
        <begin position="132"/>
        <end position="175"/>
    </location>
</feature>
<dbReference type="GO" id="GO:0000149">
    <property type="term" value="F:SNARE binding"/>
    <property type="evidence" value="ECO:0007669"/>
    <property type="project" value="TreeGrafter"/>
</dbReference>
<dbReference type="GO" id="GO:0051601">
    <property type="term" value="P:exocyst localization"/>
    <property type="evidence" value="ECO:0007669"/>
    <property type="project" value="TreeGrafter"/>
</dbReference>
<keyword evidence="2" id="KW-0175">Coiled coil</keyword>